<evidence type="ECO:0000313" key="6">
    <source>
        <dbReference type="Proteomes" id="UP000242146"/>
    </source>
</evidence>
<evidence type="ECO:0000313" key="5">
    <source>
        <dbReference type="EMBL" id="ORX52800.1"/>
    </source>
</evidence>
<organism evidence="5 6">
    <name type="scientific">Hesseltinella vesiculosa</name>
    <dbReference type="NCBI Taxonomy" id="101127"/>
    <lineage>
        <taxon>Eukaryota</taxon>
        <taxon>Fungi</taxon>
        <taxon>Fungi incertae sedis</taxon>
        <taxon>Mucoromycota</taxon>
        <taxon>Mucoromycotina</taxon>
        <taxon>Mucoromycetes</taxon>
        <taxon>Mucorales</taxon>
        <taxon>Cunninghamellaceae</taxon>
        <taxon>Hesseltinella</taxon>
    </lineage>
</organism>
<feature type="region of interest" description="Disordered" evidence="4">
    <location>
        <begin position="331"/>
        <end position="356"/>
    </location>
</feature>
<gene>
    <name evidence="5" type="ORF">DM01DRAFT_1408124</name>
</gene>
<keyword evidence="1" id="KW-0677">Repeat</keyword>
<dbReference type="InterPro" id="IPR036770">
    <property type="entry name" value="Ankyrin_rpt-contain_sf"/>
</dbReference>
<evidence type="ECO:0000256" key="2">
    <source>
        <dbReference type="ARBA" id="ARBA00023043"/>
    </source>
</evidence>
<dbReference type="SMART" id="SM00248">
    <property type="entry name" value="ANK"/>
    <property type="match status" value="3"/>
</dbReference>
<dbReference type="InterPro" id="IPR002110">
    <property type="entry name" value="Ankyrin_rpt"/>
</dbReference>
<feature type="compositionally biased region" description="Low complexity" evidence="4">
    <location>
        <begin position="242"/>
        <end position="257"/>
    </location>
</feature>
<dbReference type="AlphaFoldDB" id="A0A1X2GFZ2"/>
<feature type="repeat" description="ANK" evidence="3">
    <location>
        <begin position="134"/>
        <end position="166"/>
    </location>
</feature>
<keyword evidence="6" id="KW-1185">Reference proteome</keyword>
<evidence type="ECO:0008006" key="7">
    <source>
        <dbReference type="Google" id="ProtNLM"/>
    </source>
</evidence>
<dbReference type="Pfam" id="PF12796">
    <property type="entry name" value="Ank_2"/>
    <property type="match status" value="1"/>
</dbReference>
<dbReference type="PANTHER" id="PTHR24171">
    <property type="entry name" value="ANKYRIN REPEAT DOMAIN-CONTAINING PROTEIN 39-RELATED"/>
    <property type="match status" value="1"/>
</dbReference>
<keyword evidence="2 3" id="KW-0040">ANK repeat</keyword>
<dbReference type="Pfam" id="PF00023">
    <property type="entry name" value="Ank"/>
    <property type="match status" value="1"/>
</dbReference>
<evidence type="ECO:0000256" key="4">
    <source>
        <dbReference type="SAM" id="MobiDB-lite"/>
    </source>
</evidence>
<dbReference type="PROSITE" id="PS50297">
    <property type="entry name" value="ANK_REP_REGION"/>
    <property type="match status" value="1"/>
</dbReference>
<dbReference type="OrthoDB" id="428895at2759"/>
<reference evidence="5 6" key="1">
    <citation type="submission" date="2016-07" db="EMBL/GenBank/DDBJ databases">
        <title>Pervasive Adenine N6-methylation of Active Genes in Fungi.</title>
        <authorList>
            <consortium name="DOE Joint Genome Institute"/>
            <person name="Mondo S.J."/>
            <person name="Dannebaum R.O."/>
            <person name="Kuo R.C."/>
            <person name="Labutti K."/>
            <person name="Haridas S."/>
            <person name="Kuo A."/>
            <person name="Salamov A."/>
            <person name="Ahrendt S.R."/>
            <person name="Lipzen A."/>
            <person name="Sullivan W."/>
            <person name="Andreopoulos W.B."/>
            <person name="Clum A."/>
            <person name="Lindquist E."/>
            <person name="Daum C."/>
            <person name="Ramamoorthy G.K."/>
            <person name="Gryganskyi A."/>
            <person name="Culley D."/>
            <person name="Magnuson J.K."/>
            <person name="James T.Y."/>
            <person name="O'Malley M.A."/>
            <person name="Stajich J.E."/>
            <person name="Spatafora J.W."/>
            <person name="Visel A."/>
            <person name="Grigoriev I.V."/>
        </authorList>
    </citation>
    <scope>NUCLEOTIDE SEQUENCE [LARGE SCALE GENOMIC DNA]</scope>
    <source>
        <strain evidence="5 6">NRRL 3301</strain>
    </source>
</reference>
<evidence type="ECO:0000256" key="3">
    <source>
        <dbReference type="PROSITE-ProRule" id="PRU00023"/>
    </source>
</evidence>
<dbReference type="Gene3D" id="1.25.40.20">
    <property type="entry name" value="Ankyrin repeat-containing domain"/>
    <property type="match status" value="2"/>
</dbReference>
<evidence type="ECO:0000256" key="1">
    <source>
        <dbReference type="ARBA" id="ARBA00022737"/>
    </source>
</evidence>
<accession>A0A1X2GFZ2</accession>
<protein>
    <recommendedName>
        <fullName evidence="7">Ankyrin</fullName>
    </recommendedName>
</protein>
<comment type="caution">
    <text evidence="5">The sequence shown here is derived from an EMBL/GenBank/DDBJ whole genome shotgun (WGS) entry which is preliminary data.</text>
</comment>
<feature type="region of interest" description="Disordered" evidence="4">
    <location>
        <begin position="241"/>
        <end position="278"/>
    </location>
</feature>
<dbReference type="STRING" id="101127.A0A1X2GFZ2"/>
<dbReference type="SUPFAM" id="SSF48403">
    <property type="entry name" value="Ankyrin repeat"/>
    <property type="match status" value="2"/>
</dbReference>
<name>A0A1X2GFZ2_9FUNG</name>
<proteinExistence type="predicted"/>
<dbReference type="PROSITE" id="PS50088">
    <property type="entry name" value="ANK_REPEAT"/>
    <property type="match status" value="1"/>
</dbReference>
<sequence length="529" mass="58903">MTTSCAHGSCCSPAKLWRQIQTILKSGTPEQWVEFCDDDRAPHVARVLCSQRLANDPSMYPASHKHRLLQLPQQHRAHAQRYFGSCARDLNGLQISLLLRRENMALAVLEFLHHQRHHVSEVDLDLFLNHTWGKRNTALHLAAYWGMTAVVQRLLTLGADSSIKNASRFAPADLCTQNPCRSLFSSNQKVSVPSALPTAKPTRLRPLSVSPALPRTSMLLKKAIQQVADLPLDDDALKHPPLLLSSSTSSSSSVSSLEDAMPRTPELTTPRTACFPVSPLPHPDDLFLPDPLETKPELLPCPRSPPHPLVPPSLERLATPEPMLPLSITRTPTPARPSDQAAPVTQPCPAVPADDPPCPPQPRKKVVRFCPEVILMHACMHGDMDDLVQLIQQHQGLDRHVTSLLTDWQDKYFQACQAPRFSVSSAPLSWLHLALLHRQEHIAGYLISLGVNVNATDSLGRTPLHYAAMFHLWPTLDLLAHHPLIYLHPKTNAGQQVYDCPRALVDQRRCRVLIERAMKQQKRLASPCT</sequence>
<dbReference type="EMBL" id="MCGT01000017">
    <property type="protein sequence ID" value="ORX52800.1"/>
    <property type="molecule type" value="Genomic_DNA"/>
</dbReference>
<dbReference type="Proteomes" id="UP000242146">
    <property type="component" value="Unassembled WGS sequence"/>
</dbReference>